<name>A0ACC2GPJ3_DALPE</name>
<sequence>MGRGSRDTGAWLIVDNKPKCLARSEKTRGNTRLKKRAFSNGSKGYRETSSGGRKNCTFPALLPPLRSANSPSDLSEEPGWTRRVMQRESESYSTCPWQLNLQVSNLKPTGGWCHTGGSLVLRPALGQLITEIQVS</sequence>
<dbReference type="Proteomes" id="UP001157502">
    <property type="component" value="Chromosome 10"/>
</dbReference>
<proteinExistence type="predicted"/>
<keyword evidence="2" id="KW-1185">Reference proteome</keyword>
<comment type="caution">
    <text evidence="1">The sequence shown here is derived from an EMBL/GenBank/DDBJ whole genome shotgun (WGS) entry which is preliminary data.</text>
</comment>
<protein>
    <submittedName>
        <fullName evidence="1">Uncharacterized protein</fullName>
    </submittedName>
</protein>
<organism evidence="1 2">
    <name type="scientific">Dallia pectoralis</name>
    <name type="common">Alaska blackfish</name>
    <dbReference type="NCBI Taxonomy" id="75939"/>
    <lineage>
        <taxon>Eukaryota</taxon>
        <taxon>Metazoa</taxon>
        <taxon>Chordata</taxon>
        <taxon>Craniata</taxon>
        <taxon>Vertebrata</taxon>
        <taxon>Euteleostomi</taxon>
        <taxon>Actinopterygii</taxon>
        <taxon>Neopterygii</taxon>
        <taxon>Teleostei</taxon>
        <taxon>Protacanthopterygii</taxon>
        <taxon>Esociformes</taxon>
        <taxon>Umbridae</taxon>
        <taxon>Dallia</taxon>
    </lineage>
</organism>
<accession>A0ACC2GPJ3</accession>
<dbReference type="EMBL" id="CM055737">
    <property type="protein sequence ID" value="KAJ8005538.1"/>
    <property type="molecule type" value="Genomic_DNA"/>
</dbReference>
<evidence type="ECO:0000313" key="2">
    <source>
        <dbReference type="Proteomes" id="UP001157502"/>
    </source>
</evidence>
<reference evidence="1" key="1">
    <citation type="submission" date="2021-05" db="EMBL/GenBank/DDBJ databases">
        <authorList>
            <person name="Pan Q."/>
            <person name="Jouanno E."/>
            <person name="Zahm M."/>
            <person name="Klopp C."/>
            <person name="Cabau C."/>
            <person name="Louis A."/>
            <person name="Berthelot C."/>
            <person name="Parey E."/>
            <person name="Roest Crollius H."/>
            <person name="Montfort J."/>
            <person name="Robinson-Rechavi M."/>
            <person name="Bouchez O."/>
            <person name="Lampietro C."/>
            <person name="Lopez Roques C."/>
            <person name="Donnadieu C."/>
            <person name="Postlethwait J."/>
            <person name="Bobe J."/>
            <person name="Dillon D."/>
            <person name="Chandos A."/>
            <person name="von Hippel F."/>
            <person name="Guiguen Y."/>
        </authorList>
    </citation>
    <scope>NUCLEOTIDE SEQUENCE</scope>
    <source>
        <strain evidence="1">YG-Jan2019</strain>
    </source>
</reference>
<gene>
    <name evidence="1" type="ORF">DPEC_G00118990</name>
</gene>
<evidence type="ECO:0000313" key="1">
    <source>
        <dbReference type="EMBL" id="KAJ8005538.1"/>
    </source>
</evidence>